<evidence type="ECO:0000313" key="1">
    <source>
        <dbReference type="EMBL" id="OUN84257.1"/>
    </source>
</evidence>
<sequence>MAAKRYGFSQVKEHIGQHVTRDELLRLLGEGDATISMTAFEGLELADVRANGATFDQVIFRSCQFEGVDFSNCSLADVRFVGCRFIACTMERSWLNRCDFEGCSAPGLSFQKGRLTSVCFDESQLRYADFSEAAASVLAARKTALAESAWHRARLKHVLLDGCDLSRADMFGTSLEGIDLSTCDISGIVVSSTFHELRGCTVSPTQAAELVTLLGVRVSDE</sequence>
<dbReference type="PANTHER" id="PTHR42999:SF1">
    <property type="entry name" value="PENTAPEPTIDE REPEAT-CONTAINING PROTEIN"/>
    <property type="match status" value="1"/>
</dbReference>
<dbReference type="OrthoDB" id="3173411at2"/>
<dbReference type="InterPro" id="IPR052949">
    <property type="entry name" value="PA_immunity-related"/>
</dbReference>
<evidence type="ECO:0000313" key="2">
    <source>
        <dbReference type="Proteomes" id="UP000195781"/>
    </source>
</evidence>
<dbReference type="SUPFAM" id="SSF141571">
    <property type="entry name" value="Pentapeptide repeat-like"/>
    <property type="match status" value="1"/>
</dbReference>
<dbReference type="AlphaFoldDB" id="A0A1Y3XLX5"/>
<dbReference type="Gene3D" id="2.160.20.80">
    <property type="entry name" value="E3 ubiquitin-protein ligase SopA"/>
    <property type="match status" value="1"/>
</dbReference>
<comment type="caution">
    <text evidence="1">The sequence shown here is derived from an EMBL/GenBank/DDBJ whole genome shotgun (WGS) entry which is preliminary data.</text>
</comment>
<keyword evidence="2" id="KW-1185">Reference proteome</keyword>
<dbReference type="Pfam" id="PF00805">
    <property type="entry name" value="Pentapeptide"/>
    <property type="match status" value="1"/>
</dbReference>
<organism evidence="1 2">
    <name type="scientific">[Collinsella] massiliensis</name>
    <dbReference type="NCBI Taxonomy" id="1232426"/>
    <lineage>
        <taxon>Bacteria</taxon>
        <taxon>Bacillati</taxon>
        <taxon>Actinomycetota</taxon>
        <taxon>Coriobacteriia</taxon>
        <taxon>Coriobacteriales</taxon>
        <taxon>Coriobacteriaceae</taxon>
        <taxon>Enorma</taxon>
    </lineage>
</organism>
<dbReference type="InterPro" id="IPR001646">
    <property type="entry name" value="5peptide_repeat"/>
</dbReference>
<accession>A0A1Y3XLX5</accession>
<dbReference type="Proteomes" id="UP000195781">
    <property type="component" value="Unassembled WGS sequence"/>
</dbReference>
<name>A0A1Y3XLX5_9ACTN</name>
<reference evidence="2" key="1">
    <citation type="submission" date="2017-04" db="EMBL/GenBank/DDBJ databases">
        <title>Function of individual gut microbiota members based on whole genome sequencing of pure cultures obtained from chicken caecum.</title>
        <authorList>
            <person name="Medvecky M."/>
            <person name="Cejkova D."/>
            <person name="Polansky O."/>
            <person name="Karasova D."/>
            <person name="Kubasova T."/>
            <person name="Cizek A."/>
            <person name="Rychlik I."/>
        </authorList>
    </citation>
    <scope>NUCLEOTIDE SEQUENCE [LARGE SCALE GENOMIC DNA]</scope>
    <source>
        <strain evidence="2">An5</strain>
    </source>
</reference>
<dbReference type="PANTHER" id="PTHR42999">
    <property type="entry name" value="ANTIBIOTIC RESISTANCE PROTEIN MCBG"/>
    <property type="match status" value="1"/>
</dbReference>
<gene>
    <name evidence="1" type="ORF">B5G02_09730</name>
</gene>
<evidence type="ECO:0008006" key="3">
    <source>
        <dbReference type="Google" id="ProtNLM"/>
    </source>
</evidence>
<protein>
    <recommendedName>
        <fullName evidence="3">Pentapeptide repeat-containing protein</fullName>
    </recommendedName>
</protein>
<dbReference type="Pfam" id="PF13576">
    <property type="entry name" value="Pentapeptide_3"/>
    <property type="match status" value="1"/>
</dbReference>
<dbReference type="EMBL" id="NFIE01000032">
    <property type="protein sequence ID" value="OUN84257.1"/>
    <property type="molecule type" value="Genomic_DNA"/>
</dbReference>
<proteinExistence type="predicted"/>
<dbReference type="RefSeq" id="WP_019239800.1">
    <property type="nucleotide sequence ID" value="NZ_CABKRW010000047.1"/>
</dbReference>